<sequence>MGGKSITMPVSDFMAKFAPETTTVAAQARADFNNAFKNVRSHTLAKCAKNAGICPEYTMNYMRRDAHLPKSSVWSALFRDTDNVLADETAHWTRPRLLFLFKNHITEDDPFESEPAGYSSSAPLESASTEDKAEDSFELTKISTAARGAATRGQIISGAKMLFSRQHRCFAFTILLLRDFARIIRWDRAGAISTNRFQYTNTEYLAKFMWRFCNMTDKQQGYDTTAVAVEPGSVDYKLMRQVAQNPPKGAGSEYARQSFAKSMPDFSKESPDDWSCWKMTIHPEEGKATDGSHSQTPGMNKPRSLHFLVGKPHFRASGLTGRATRGYIAYNYQDEKFVFLKDVWRVDLPDIEKEGNIIQSLNKAKVENVPTVVCHGDVIEVVEGQVVHLEQQRTKTAAYLRGSYSGGQMNPIKTYTHYRLVVEEICRPLKHFENTVELTRMIADGINAHQQALEKVGIIHLDVSAGNILINETLIPFDGELHLWRVGMLCDWELAKSIDYEVTKKEVVDETRGYSKKAPQLPHAGTWQFMSAILLDSPSRPVEVADELEAFFNVFLFHLIKFTNSSIDKPAYFITQYFDECNASNRGTHYACGTAKRNAMQSGTLQITMDQTVKFFYNDGKTLHPCNNLVGEILGWFKARYAHLSPDDWVHGTATLNDQSQAAEDHSEGAAVRNNVAISVADHMRQQIMAGRGSEFATRESQERTPDFNRKIREMSRPFAENLKTHGPMYRLFMNVFLKHADEWPKRDKVPNRLLSDDCPPYEEKRVERPVATVVLPGSKRQPGADLQRSRQSKRCKIS</sequence>
<reference evidence="3 4" key="1">
    <citation type="journal article" date="2018" name="Sci. Rep.">
        <title>Genome sequence of the cauliflower mushroom Sparassis crispa (Hanabiratake) and its association with beneficial usage.</title>
        <authorList>
            <person name="Kiyama R."/>
            <person name="Furutani Y."/>
            <person name="Kawaguchi K."/>
            <person name="Nakanishi T."/>
        </authorList>
    </citation>
    <scope>NUCLEOTIDE SEQUENCE [LARGE SCALE GENOMIC DNA]</scope>
</reference>
<dbReference type="InterPro" id="IPR011009">
    <property type="entry name" value="Kinase-like_dom_sf"/>
</dbReference>
<evidence type="ECO:0000256" key="1">
    <source>
        <dbReference type="SAM" id="MobiDB-lite"/>
    </source>
</evidence>
<feature type="domain" description="Fungal-type protein kinase" evidence="2">
    <location>
        <begin position="290"/>
        <end position="557"/>
    </location>
</feature>
<evidence type="ECO:0000259" key="2">
    <source>
        <dbReference type="Pfam" id="PF17667"/>
    </source>
</evidence>
<dbReference type="OrthoDB" id="2739948at2759"/>
<dbReference type="Gene3D" id="1.10.510.10">
    <property type="entry name" value="Transferase(Phosphotransferase) domain 1"/>
    <property type="match status" value="1"/>
</dbReference>
<feature type="domain" description="Fungal-type protein kinase" evidence="2">
    <location>
        <begin position="138"/>
        <end position="232"/>
    </location>
</feature>
<dbReference type="InterPro" id="IPR040976">
    <property type="entry name" value="Pkinase_fungal"/>
</dbReference>
<feature type="region of interest" description="Disordered" evidence="1">
    <location>
        <begin position="773"/>
        <end position="799"/>
    </location>
</feature>
<protein>
    <recommendedName>
        <fullName evidence="2">Fungal-type protein kinase domain-containing protein</fullName>
    </recommendedName>
</protein>
<feature type="compositionally biased region" description="Polar residues" evidence="1">
    <location>
        <begin position="118"/>
        <end position="127"/>
    </location>
</feature>
<dbReference type="EMBL" id="BFAD01000004">
    <property type="protein sequence ID" value="GBE82942.1"/>
    <property type="molecule type" value="Genomic_DNA"/>
</dbReference>
<proteinExistence type="predicted"/>
<dbReference type="Pfam" id="PF17667">
    <property type="entry name" value="Pkinase_fungal"/>
    <property type="match status" value="2"/>
</dbReference>
<dbReference type="PROSITE" id="PS00109">
    <property type="entry name" value="PROTEIN_KINASE_TYR"/>
    <property type="match status" value="1"/>
</dbReference>
<dbReference type="SUPFAM" id="SSF56112">
    <property type="entry name" value="Protein kinase-like (PK-like)"/>
    <property type="match status" value="1"/>
</dbReference>
<dbReference type="InParanoid" id="A0A401GLC0"/>
<dbReference type="PANTHER" id="PTHR38248:SF2">
    <property type="entry name" value="FUNK1 11"/>
    <property type="match status" value="1"/>
</dbReference>
<dbReference type="InterPro" id="IPR008266">
    <property type="entry name" value="Tyr_kinase_AS"/>
</dbReference>
<evidence type="ECO:0000313" key="4">
    <source>
        <dbReference type="Proteomes" id="UP000287166"/>
    </source>
</evidence>
<name>A0A401GLC0_9APHY</name>
<accession>A0A401GLC0</accession>
<dbReference type="PANTHER" id="PTHR38248">
    <property type="entry name" value="FUNK1 6"/>
    <property type="match status" value="1"/>
</dbReference>
<dbReference type="Proteomes" id="UP000287166">
    <property type="component" value="Unassembled WGS sequence"/>
</dbReference>
<comment type="caution">
    <text evidence="3">The sequence shown here is derived from an EMBL/GenBank/DDBJ whole genome shotgun (WGS) entry which is preliminary data.</text>
</comment>
<dbReference type="GO" id="GO:0004672">
    <property type="term" value="F:protein kinase activity"/>
    <property type="evidence" value="ECO:0007669"/>
    <property type="project" value="InterPro"/>
</dbReference>
<dbReference type="AlphaFoldDB" id="A0A401GLC0"/>
<feature type="region of interest" description="Disordered" evidence="1">
    <location>
        <begin position="111"/>
        <end position="133"/>
    </location>
</feature>
<organism evidence="3 4">
    <name type="scientific">Sparassis crispa</name>
    <dbReference type="NCBI Taxonomy" id="139825"/>
    <lineage>
        <taxon>Eukaryota</taxon>
        <taxon>Fungi</taxon>
        <taxon>Dikarya</taxon>
        <taxon>Basidiomycota</taxon>
        <taxon>Agaricomycotina</taxon>
        <taxon>Agaricomycetes</taxon>
        <taxon>Polyporales</taxon>
        <taxon>Sparassidaceae</taxon>
        <taxon>Sparassis</taxon>
    </lineage>
</organism>
<keyword evidence="4" id="KW-1185">Reference proteome</keyword>
<evidence type="ECO:0000313" key="3">
    <source>
        <dbReference type="EMBL" id="GBE82942.1"/>
    </source>
</evidence>
<dbReference type="RefSeq" id="XP_027613855.1">
    <property type="nucleotide sequence ID" value="XM_027758054.1"/>
</dbReference>
<gene>
    <name evidence="3" type="ORF">SCP_0413290</name>
</gene>
<dbReference type="GeneID" id="38779859"/>